<reference evidence="1 2" key="1">
    <citation type="submission" date="2018-06" db="EMBL/GenBank/DDBJ databases">
        <title>Extensive metabolic versatility and redundancy in microbially diverse, dynamic hydrothermal sediments.</title>
        <authorList>
            <person name="Dombrowski N."/>
            <person name="Teske A."/>
            <person name="Baker B.J."/>
        </authorList>
    </citation>
    <scope>NUCLEOTIDE SEQUENCE [LARGE SCALE GENOMIC DNA]</scope>
    <source>
        <strain evidence="1">B36_G15</strain>
    </source>
</reference>
<organism evidence="1 2">
    <name type="scientific">candidate division WOR-3 bacterium</name>
    <dbReference type="NCBI Taxonomy" id="2052148"/>
    <lineage>
        <taxon>Bacteria</taxon>
        <taxon>Bacteria division WOR-3</taxon>
    </lineage>
</organism>
<sequence>MPAKRCSRCQRIIGEGDLFYRLDIKVISGFDGIIKLGGHYDINAEIEKLKAYPEDLIEEEVYKEFHFILCPRCKEIYCSNPLHLGLDGEIPDHIPPVEDK</sequence>
<dbReference type="EMBL" id="QNBE01000047">
    <property type="protein sequence ID" value="RKX70201.1"/>
    <property type="molecule type" value="Genomic_DNA"/>
</dbReference>
<proteinExistence type="predicted"/>
<evidence type="ECO:0000313" key="1">
    <source>
        <dbReference type="EMBL" id="RKX70201.1"/>
    </source>
</evidence>
<dbReference type="Proteomes" id="UP000268469">
    <property type="component" value="Unassembled WGS sequence"/>
</dbReference>
<comment type="caution">
    <text evidence="1">The sequence shown here is derived from an EMBL/GenBank/DDBJ whole genome shotgun (WGS) entry which is preliminary data.</text>
</comment>
<protein>
    <submittedName>
        <fullName evidence="1">Uncharacterized protein</fullName>
    </submittedName>
</protein>
<gene>
    <name evidence="1" type="ORF">DRP53_05775</name>
</gene>
<name>A0A660SJL2_UNCW3</name>
<dbReference type="AlphaFoldDB" id="A0A660SJL2"/>
<accession>A0A660SJL2</accession>
<evidence type="ECO:0000313" key="2">
    <source>
        <dbReference type="Proteomes" id="UP000268469"/>
    </source>
</evidence>